<name>A0A4Y2LU76_ARAVE</name>
<protein>
    <submittedName>
        <fullName evidence="2">Uncharacterized protein</fullName>
    </submittedName>
</protein>
<comment type="caution">
    <text evidence="2">The sequence shown here is derived from an EMBL/GenBank/DDBJ whole genome shotgun (WGS) entry which is preliminary data.</text>
</comment>
<dbReference type="Proteomes" id="UP000499080">
    <property type="component" value="Unassembled WGS sequence"/>
</dbReference>
<feature type="region of interest" description="Disordered" evidence="1">
    <location>
        <begin position="61"/>
        <end position="94"/>
    </location>
</feature>
<evidence type="ECO:0000256" key="1">
    <source>
        <dbReference type="SAM" id="MobiDB-lite"/>
    </source>
</evidence>
<reference evidence="2 3" key="1">
    <citation type="journal article" date="2019" name="Sci. Rep.">
        <title>Orb-weaving spider Araneus ventricosus genome elucidates the spidroin gene catalogue.</title>
        <authorList>
            <person name="Kono N."/>
            <person name="Nakamura H."/>
            <person name="Ohtoshi R."/>
            <person name="Moran D.A.P."/>
            <person name="Shinohara A."/>
            <person name="Yoshida Y."/>
            <person name="Fujiwara M."/>
            <person name="Mori M."/>
            <person name="Tomita M."/>
            <person name="Arakawa K."/>
        </authorList>
    </citation>
    <scope>NUCLEOTIDE SEQUENCE [LARGE SCALE GENOMIC DNA]</scope>
</reference>
<proteinExistence type="predicted"/>
<evidence type="ECO:0000313" key="3">
    <source>
        <dbReference type="Proteomes" id="UP000499080"/>
    </source>
</evidence>
<gene>
    <name evidence="2" type="ORF">AVEN_56511_1</name>
</gene>
<keyword evidence="3" id="KW-1185">Reference proteome</keyword>
<dbReference type="AlphaFoldDB" id="A0A4Y2LU76"/>
<evidence type="ECO:0000313" key="2">
    <source>
        <dbReference type="EMBL" id="GBN18361.1"/>
    </source>
</evidence>
<organism evidence="2 3">
    <name type="scientific">Araneus ventricosus</name>
    <name type="common">Orbweaver spider</name>
    <name type="synonym">Epeira ventricosa</name>
    <dbReference type="NCBI Taxonomy" id="182803"/>
    <lineage>
        <taxon>Eukaryota</taxon>
        <taxon>Metazoa</taxon>
        <taxon>Ecdysozoa</taxon>
        <taxon>Arthropoda</taxon>
        <taxon>Chelicerata</taxon>
        <taxon>Arachnida</taxon>
        <taxon>Araneae</taxon>
        <taxon>Araneomorphae</taxon>
        <taxon>Entelegynae</taxon>
        <taxon>Araneoidea</taxon>
        <taxon>Araneidae</taxon>
        <taxon>Araneus</taxon>
    </lineage>
</organism>
<dbReference type="EMBL" id="BGPR01006369">
    <property type="protein sequence ID" value="GBN18361.1"/>
    <property type="molecule type" value="Genomic_DNA"/>
</dbReference>
<sequence>MALKGQHFTFNQEMHDVLKRDSIISLRSPWKNFFGKARPTPFELRPCKEYTLSPFTMKIRSRGQLGDRPQVNEEEKKIWAQPVPQKADNDLQIS</sequence>
<accession>A0A4Y2LU76</accession>